<proteinExistence type="predicted"/>
<reference evidence="2 3" key="1">
    <citation type="submission" date="2020-02" db="EMBL/GenBank/DDBJ databases">
        <title>Genome sequence of the type strain CGMCC 1.15528 of Mesorhizobium zhangyense.</title>
        <authorList>
            <person name="Gao J."/>
            <person name="Sun J."/>
        </authorList>
    </citation>
    <scope>NUCLEOTIDE SEQUENCE [LARGE SCALE GENOMIC DNA]</scope>
    <source>
        <strain evidence="2 3">CGMCC 1.15528</strain>
    </source>
</reference>
<organism evidence="2 3">
    <name type="scientific">Mesorhizobium zhangyense</name>
    <dbReference type="NCBI Taxonomy" id="1776730"/>
    <lineage>
        <taxon>Bacteria</taxon>
        <taxon>Pseudomonadati</taxon>
        <taxon>Pseudomonadota</taxon>
        <taxon>Alphaproteobacteria</taxon>
        <taxon>Hyphomicrobiales</taxon>
        <taxon>Phyllobacteriaceae</taxon>
        <taxon>Mesorhizobium</taxon>
    </lineage>
</organism>
<sequence length="153" mass="16634">MTGMRSIVLAAGLTALMMPFSMTAFAQDSKTTNQAIDDALGNHVQYETAIKTLQKGVKDKDAKAVAALVSYPISVKIGGKDTEIKSEKDFVTHYDAIFTPKIAKAVEDQKYEDLFVNYQGIMFGDGQVWINGICKDSACKAFDAKIVTIQDGP</sequence>
<accession>A0A7C9VC89</accession>
<protein>
    <submittedName>
        <fullName evidence="2">Uncharacterized protein</fullName>
    </submittedName>
</protein>
<dbReference type="AlphaFoldDB" id="A0A7C9VC89"/>
<gene>
    <name evidence="2" type="ORF">G6N74_13945</name>
</gene>
<feature type="chain" id="PRO_5029015179" evidence="1">
    <location>
        <begin position="27"/>
        <end position="153"/>
    </location>
</feature>
<dbReference type="Proteomes" id="UP000481252">
    <property type="component" value="Unassembled WGS sequence"/>
</dbReference>
<keyword evidence="1" id="KW-0732">Signal</keyword>
<dbReference type="EMBL" id="JAAKZG010000005">
    <property type="protein sequence ID" value="NGN42167.1"/>
    <property type="molecule type" value="Genomic_DNA"/>
</dbReference>
<name>A0A7C9VC89_9HYPH</name>
<dbReference type="RefSeq" id="WP_165118288.1">
    <property type="nucleotide sequence ID" value="NZ_JAAKZG010000005.1"/>
</dbReference>
<evidence type="ECO:0000313" key="3">
    <source>
        <dbReference type="Proteomes" id="UP000481252"/>
    </source>
</evidence>
<feature type="signal peptide" evidence="1">
    <location>
        <begin position="1"/>
        <end position="26"/>
    </location>
</feature>
<evidence type="ECO:0000313" key="2">
    <source>
        <dbReference type="EMBL" id="NGN42167.1"/>
    </source>
</evidence>
<comment type="caution">
    <text evidence="2">The sequence shown here is derived from an EMBL/GenBank/DDBJ whole genome shotgun (WGS) entry which is preliminary data.</text>
</comment>
<evidence type="ECO:0000256" key="1">
    <source>
        <dbReference type="SAM" id="SignalP"/>
    </source>
</evidence>
<keyword evidence="3" id="KW-1185">Reference proteome</keyword>